<dbReference type="PANTHER" id="PTHR31208">
    <property type="entry name" value="EXPRESSED PROTEIN"/>
    <property type="match status" value="1"/>
</dbReference>
<dbReference type="PANTHER" id="PTHR31208:SF2">
    <property type="entry name" value="DOMAIN-CONTAINING PROTEIN, PUTATIVE, EXPRESSED-RELATED"/>
    <property type="match status" value="1"/>
</dbReference>
<dbReference type="AlphaFoldDB" id="A0ABD0VA84"/>
<feature type="compositionally biased region" description="Polar residues" evidence="1">
    <location>
        <begin position="28"/>
        <end position="43"/>
    </location>
</feature>
<dbReference type="PROSITE" id="PS50004">
    <property type="entry name" value="C2"/>
    <property type="match status" value="1"/>
</dbReference>
<keyword evidence="4" id="KW-1185">Reference proteome</keyword>
<name>A0ABD0VA84_DENTH</name>
<evidence type="ECO:0000256" key="1">
    <source>
        <dbReference type="SAM" id="MobiDB-lite"/>
    </source>
</evidence>
<evidence type="ECO:0000313" key="3">
    <source>
        <dbReference type="EMBL" id="KAL0921710.1"/>
    </source>
</evidence>
<sequence>MESCKPFSQALISSISSTSITEMENSRNESLQSSSEKPNSVSELTLKPQEVVDSPNGVVGSLEIFIHQARDIQNICIYHKQDVYAKLYLTNNPESAISTKIINGGGRNPIFNESASLNVGTIDSSLKCEIWMLSRAKNYLGDQLLGFALVPLSEVIGYGKLAQEFSLSSTDLFHSPSGFVQLSLSYNGSLPEVMVIAEPVASAIEVDGLKNSVSDDSIPCEYDKIEFPDLKVVNENKMMVSEYFGIPCNNLDSQNIDDCSDNDAGVKIVESFSTENNHDSSEFLGDDTPLSCVSSDVSSLMAPTSSEAIAEPSQLQKSKDTEVVEDGSVSSNCMPEKAYVKPLIEVNIEPEQPVVQQEIVDIYMKSMQQFTESLANMKLPMDIENSSSMENGNAVSGKKLQESKNGSARYTSSSNGISSPRPTPRALKAQSLDLVFLLDPSAIQQTSKENSMLALAPSLPPPHLSSKKFIFLKKIHNKLYQSLVEAILRKEECVLAIRKEKAIGVSVTHAGKKAAFMRDYSSVIVLAVFIKIVKFYLGIPRWAFAHPEHKGDPPMLLILAKASYKNKNAFSSTKG</sequence>
<reference evidence="3 4" key="1">
    <citation type="journal article" date="2024" name="Plant Biotechnol. J.">
        <title>Dendrobium thyrsiflorum genome and its molecular insights into genes involved in important horticultural traits.</title>
        <authorList>
            <person name="Chen B."/>
            <person name="Wang J.Y."/>
            <person name="Zheng P.J."/>
            <person name="Li K.L."/>
            <person name="Liang Y.M."/>
            <person name="Chen X.F."/>
            <person name="Zhang C."/>
            <person name="Zhao X."/>
            <person name="He X."/>
            <person name="Zhang G.Q."/>
            <person name="Liu Z.J."/>
            <person name="Xu Q."/>
        </authorList>
    </citation>
    <scope>NUCLEOTIDE SEQUENCE [LARGE SCALE GENOMIC DNA]</scope>
    <source>
        <strain evidence="3">GZMU011</strain>
    </source>
</reference>
<feature type="compositionally biased region" description="Polar residues" evidence="1">
    <location>
        <begin position="384"/>
        <end position="394"/>
    </location>
</feature>
<accession>A0ABD0VA84</accession>
<protein>
    <recommendedName>
        <fullName evidence="2">C2 domain-containing protein</fullName>
    </recommendedName>
</protein>
<dbReference type="InterPro" id="IPR035892">
    <property type="entry name" value="C2_domain_sf"/>
</dbReference>
<proteinExistence type="predicted"/>
<dbReference type="Proteomes" id="UP001552299">
    <property type="component" value="Unassembled WGS sequence"/>
</dbReference>
<feature type="region of interest" description="Disordered" evidence="1">
    <location>
        <begin position="306"/>
        <end position="330"/>
    </location>
</feature>
<organism evidence="3 4">
    <name type="scientific">Dendrobium thyrsiflorum</name>
    <name type="common">Pinecone-like raceme dendrobium</name>
    <name type="synonym">Orchid</name>
    <dbReference type="NCBI Taxonomy" id="117978"/>
    <lineage>
        <taxon>Eukaryota</taxon>
        <taxon>Viridiplantae</taxon>
        <taxon>Streptophyta</taxon>
        <taxon>Embryophyta</taxon>
        <taxon>Tracheophyta</taxon>
        <taxon>Spermatophyta</taxon>
        <taxon>Magnoliopsida</taxon>
        <taxon>Liliopsida</taxon>
        <taxon>Asparagales</taxon>
        <taxon>Orchidaceae</taxon>
        <taxon>Epidendroideae</taxon>
        <taxon>Malaxideae</taxon>
        <taxon>Dendrobiinae</taxon>
        <taxon>Dendrobium</taxon>
    </lineage>
</organism>
<dbReference type="Gene3D" id="2.60.40.150">
    <property type="entry name" value="C2 domain"/>
    <property type="match status" value="1"/>
</dbReference>
<dbReference type="InterPro" id="IPR000008">
    <property type="entry name" value="C2_dom"/>
</dbReference>
<feature type="domain" description="C2" evidence="2">
    <location>
        <begin position="40"/>
        <end position="165"/>
    </location>
</feature>
<dbReference type="SUPFAM" id="SSF49562">
    <property type="entry name" value="C2 domain (Calcium/lipid-binding domain, CaLB)"/>
    <property type="match status" value="1"/>
</dbReference>
<dbReference type="SMART" id="SM00239">
    <property type="entry name" value="C2"/>
    <property type="match status" value="1"/>
</dbReference>
<dbReference type="Pfam" id="PF00168">
    <property type="entry name" value="C2"/>
    <property type="match status" value="1"/>
</dbReference>
<comment type="caution">
    <text evidence="3">The sequence shown here is derived from an EMBL/GenBank/DDBJ whole genome shotgun (WGS) entry which is preliminary data.</text>
</comment>
<dbReference type="EMBL" id="JANQDX010000007">
    <property type="protein sequence ID" value="KAL0921710.1"/>
    <property type="molecule type" value="Genomic_DNA"/>
</dbReference>
<feature type="compositionally biased region" description="Polar residues" evidence="1">
    <location>
        <begin position="403"/>
        <end position="420"/>
    </location>
</feature>
<evidence type="ECO:0000259" key="2">
    <source>
        <dbReference type="PROSITE" id="PS50004"/>
    </source>
</evidence>
<feature type="region of interest" description="Disordered" evidence="1">
    <location>
        <begin position="18"/>
        <end position="44"/>
    </location>
</feature>
<gene>
    <name evidence="3" type="ORF">M5K25_008810</name>
</gene>
<feature type="region of interest" description="Disordered" evidence="1">
    <location>
        <begin position="384"/>
        <end position="423"/>
    </location>
</feature>
<evidence type="ECO:0000313" key="4">
    <source>
        <dbReference type="Proteomes" id="UP001552299"/>
    </source>
</evidence>